<evidence type="ECO:0000256" key="2">
    <source>
        <dbReference type="SAM" id="SignalP"/>
    </source>
</evidence>
<feature type="chain" id="PRO_5046510998" evidence="2">
    <location>
        <begin position="23"/>
        <end position="482"/>
    </location>
</feature>
<feature type="domain" description="Peptidase M16 C-terminal" evidence="4">
    <location>
        <begin position="216"/>
        <end position="392"/>
    </location>
</feature>
<keyword evidence="2" id="KW-0732">Signal</keyword>
<protein>
    <submittedName>
        <fullName evidence="5">Pitrilysin family protein</fullName>
    </submittedName>
</protein>
<dbReference type="InterPro" id="IPR011249">
    <property type="entry name" value="Metalloenz_LuxS/M16"/>
</dbReference>
<dbReference type="Gene3D" id="3.30.830.10">
    <property type="entry name" value="Metalloenzyme, LuxS/M16 peptidase-like"/>
    <property type="match status" value="2"/>
</dbReference>
<organism evidence="5 6">
    <name type="scientific">Rubrivirga litoralis</name>
    <dbReference type="NCBI Taxonomy" id="3075598"/>
    <lineage>
        <taxon>Bacteria</taxon>
        <taxon>Pseudomonadati</taxon>
        <taxon>Rhodothermota</taxon>
        <taxon>Rhodothermia</taxon>
        <taxon>Rhodothermales</taxon>
        <taxon>Rubricoccaceae</taxon>
        <taxon>Rubrivirga</taxon>
    </lineage>
</organism>
<evidence type="ECO:0000313" key="5">
    <source>
        <dbReference type="EMBL" id="MDT0632015.1"/>
    </source>
</evidence>
<evidence type="ECO:0000313" key="6">
    <source>
        <dbReference type="Proteomes" id="UP001267426"/>
    </source>
</evidence>
<proteinExistence type="predicted"/>
<dbReference type="PANTHER" id="PTHR11851:SF224">
    <property type="entry name" value="PROCESSING PROTEASE"/>
    <property type="match status" value="1"/>
</dbReference>
<evidence type="ECO:0000259" key="3">
    <source>
        <dbReference type="Pfam" id="PF00675"/>
    </source>
</evidence>
<dbReference type="PANTHER" id="PTHR11851">
    <property type="entry name" value="METALLOPROTEASE"/>
    <property type="match status" value="1"/>
</dbReference>
<dbReference type="Pfam" id="PF00675">
    <property type="entry name" value="Peptidase_M16"/>
    <property type="match status" value="1"/>
</dbReference>
<sequence length="482" mass="50525">MTRLLPALALLLLAALAPTASAQTSAGEGAASFPATPPAPGPPRPFDLPEGRTFTLDNGLGVTLVPYGAIPKANVLAVVRVGNVDEGPGQNSLADLTADLLTEGTETLSAEEVAEAAAAMGGAVSAGAGLDQTTIGGRVLAEFVPEFVRLTADVLRRPALPDDAFERIRRDRLRAAAVGRSQPGTVALAAFRKTLYGDHPYASVVLPVAADLEAADADAVRAFYQAHVGPARTHLYVVGQFDEGDTEAAVRQAFGDWAADVAPADPTPPEARAGRRVVLVDQPGAAQSNVYVGLPTIDPSADADDYVALQVTDALLGGSFGSRITRNIREDKGYTYSPGSSVSVRFRDGYWAESAAVVTESTGPAIREILYEIDSLATTPPSADELEGIQNYLAGTFVLQNSSPGGIASFLAFLDLHGLDRDYLEGYVQRVYAVTPDDVQRTARDLLRSDDLAIVVVGDRAAVEEQLAPFGDVTVETVDAIE</sequence>
<dbReference type="SUPFAM" id="SSF63411">
    <property type="entry name" value="LuxS/MPP-like metallohydrolase"/>
    <property type="match status" value="2"/>
</dbReference>
<dbReference type="InterPro" id="IPR007863">
    <property type="entry name" value="Peptidase_M16_C"/>
</dbReference>
<dbReference type="Pfam" id="PF05193">
    <property type="entry name" value="Peptidase_M16_C"/>
    <property type="match status" value="1"/>
</dbReference>
<dbReference type="Proteomes" id="UP001267426">
    <property type="component" value="Unassembled WGS sequence"/>
</dbReference>
<keyword evidence="6" id="KW-1185">Reference proteome</keyword>
<evidence type="ECO:0000256" key="1">
    <source>
        <dbReference type="SAM" id="MobiDB-lite"/>
    </source>
</evidence>
<feature type="compositionally biased region" description="Pro residues" evidence="1">
    <location>
        <begin position="35"/>
        <end position="46"/>
    </location>
</feature>
<reference evidence="5 6" key="1">
    <citation type="submission" date="2023-09" db="EMBL/GenBank/DDBJ databases">
        <authorList>
            <person name="Rey-Velasco X."/>
        </authorList>
    </citation>
    <scope>NUCLEOTIDE SEQUENCE [LARGE SCALE GENOMIC DNA]</scope>
    <source>
        <strain evidence="5 6">F394</strain>
    </source>
</reference>
<comment type="caution">
    <text evidence="5">The sequence shown here is derived from an EMBL/GenBank/DDBJ whole genome shotgun (WGS) entry which is preliminary data.</text>
</comment>
<feature type="region of interest" description="Disordered" evidence="1">
    <location>
        <begin position="27"/>
        <end position="47"/>
    </location>
</feature>
<gene>
    <name evidence="5" type="ORF">RM540_09675</name>
</gene>
<evidence type="ECO:0000259" key="4">
    <source>
        <dbReference type="Pfam" id="PF05193"/>
    </source>
</evidence>
<accession>A0ABU3BRZ0</accession>
<name>A0ABU3BRZ0_9BACT</name>
<dbReference type="InterPro" id="IPR011765">
    <property type="entry name" value="Pept_M16_N"/>
</dbReference>
<feature type="signal peptide" evidence="2">
    <location>
        <begin position="1"/>
        <end position="22"/>
    </location>
</feature>
<dbReference type="InterPro" id="IPR050361">
    <property type="entry name" value="MPP/UQCRC_Complex"/>
</dbReference>
<dbReference type="RefSeq" id="WP_311663544.1">
    <property type="nucleotide sequence ID" value="NZ_JAVRHT010000020.1"/>
</dbReference>
<feature type="domain" description="Peptidase M16 N-terminal" evidence="3">
    <location>
        <begin position="72"/>
        <end position="201"/>
    </location>
</feature>
<dbReference type="EMBL" id="JAVRHT010000020">
    <property type="protein sequence ID" value="MDT0632015.1"/>
    <property type="molecule type" value="Genomic_DNA"/>
</dbReference>